<name>A0A841AIQ1_9MICO</name>
<evidence type="ECO:0000256" key="1">
    <source>
        <dbReference type="SAM" id="MobiDB-lite"/>
    </source>
</evidence>
<dbReference type="InterPro" id="IPR038561">
    <property type="entry name" value="SoxD_sf"/>
</dbReference>
<dbReference type="Proteomes" id="UP000588158">
    <property type="component" value="Unassembled WGS sequence"/>
</dbReference>
<reference evidence="2 3" key="1">
    <citation type="submission" date="2020-08" db="EMBL/GenBank/DDBJ databases">
        <title>Sequencing the genomes of 1000 actinobacteria strains.</title>
        <authorList>
            <person name="Klenk H.-P."/>
        </authorList>
    </citation>
    <scope>NUCLEOTIDE SEQUENCE [LARGE SCALE GENOMIC DNA]</scope>
    <source>
        <strain evidence="2 3">DSM 28796</strain>
    </source>
</reference>
<protein>
    <submittedName>
        <fullName evidence="2">Sarcosine oxidase subunit delta</fullName>
        <ecNumber evidence="2">1.5.3.1</ecNumber>
    </submittedName>
</protein>
<proteinExistence type="predicted"/>
<accession>A0A841AIQ1</accession>
<gene>
    <name evidence="2" type="ORF">HNR70_003008</name>
</gene>
<keyword evidence="2" id="KW-0560">Oxidoreductase</keyword>
<dbReference type="Gene3D" id="3.30.2270.10">
    <property type="entry name" value="Folate-binding superfamily"/>
    <property type="match status" value="1"/>
</dbReference>
<dbReference type="Pfam" id="PF04267">
    <property type="entry name" value="SoxD"/>
    <property type="match status" value="1"/>
</dbReference>
<dbReference type="AlphaFoldDB" id="A0A841AIQ1"/>
<keyword evidence="3" id="KW-1185">Reference proteome</keyword>
<dbReference type="GO" id="GO:0046653">
    <property type="term" value="P:tetrahydrofolate metabolic process"/>
    <property type="evidence" value="ECO:0007669"/>
    <property type="project" value="InterPro"/>
</dbReference>
<dbReference type="InterPro" id="IPR006279">
    <property type="entry name" value="SoxD"/>
</dbReference>
<evidence type="ECO:0000313" key="2">
    <source>
        <dbReference type="EMBL" id="MBB5833195.1"/>
    </source>
</evidence>
<feature type="region of interest" description="Disordered" evidence="1">
    <location>
        <begin position="83"/>
        <end position="152"/>
    </location>
</feature>
<evidence type="ECO:0000313" key="3">
    <source>
        <dbReference type="Proteomes" id="UP000588158"/>
    </source>
</evidence>
<organism evidence="2 3">
    <name type="scientific">Brachybacterium aquaticum</name>
    <dbReference type="NCBI Taxonomy" id="1432564"/>
    <lineage>
        <taxon>Bacteria</taxon>
        <taxon>Bacillati</taxon>
        <taxon>Actinomycetota</taxon>
        <taxon>Actinomycetes</taxon>
        <taxon>Micrococcales</taxon>
        <taxon>Dermabacteraceae</taxon>
        <taxon>Brachybacterium</taxon>
    </lineage>
</organism>
<dbReference type="EC" id="1.5.3.1" evidence="2"/>
<sequence length="152" mass="16818">MLLIECPYCGPRNEVEFHYGGEAHVPYPEDPSALSDREWSEYLFYRANPKGILAERWQHSAGCRKWFNALRDTRTYRFEQVYEMGTPRPDLPPVPEIPADAAEPDRFAAAAATEGRTETPLADSTGASGTSSAGTSTTDPSSRTEQNGDHHG</sequence>
<dbReference type="NCBIfam" id="TIGR01374">
    <property type="entry name" value="soxD"/>
    <property type="match status" value="1"/>
</dbReference>
<feature type="compositionally biased region" description="Low complexity" evidence="1">
    <location>
        <begin position="122"/>
        <end position="141"/>
    </location>
</feature>
<dbReference type="EMBL" id="JACHLZ010000001">
    <property type="protein sequence ID" value="MBB5833195.1"/>
    <property type="molecule type" value="Genomic_DNA"/>
</dbReference>
<dbReference type="RefSeq" id="WP_184326391.1">
    <property type="nucleotide sequence ID" value="NZ_JACHLZ010000001.1"/>
</dbReference>
<comment type="caution">
    <text evidence="2">The sequence shown here is derived from an EMBL/GenBank/DDBJ whole genome shotgun (WGS) entry which is preliminary data.</text>
</comment>
<dbReference type="GO" id="GO:0008115">
    <property type="term" value="F:sarcosine oxidase activity"/>
    <property type="evidence" value="ECO:0007669"/>
    <property type="project" value="UniProtKB-EC"/>
</dbReference>